<sequence length="74" mass="8262">MPFFRRRRKDDIIKEEPMSRASRCICGLKIVALMSFVAMIVLAALIPNLVKDNSSSGVIPGVDHTQEIQTAEDM</sequence>
<keyword evidence="3" id="KW-1185">Reference proteome</keyword>
<proteinExistence type="predicted"/>
<dbReference type="Proteomes" id="UP000242146">
    <property type="component" value="Unassembled WGS sequence"/>
</dbReference>
<organism evidence="2 3">
    <name type="scientific">Hesseltinella vesiculosa</name>
    <dbReference type="NCBI Taxonomy" id="101127"/>
    <lineage>
        <taxon>Eukaryota</taxon>
        <taxon>Fungi</taxon>
        <taxon>Fungi incertae sedis</taxon>
        <taxon>Mucoromycota</taxon>
        <taxon>Mucoromycotina</taxon>
        <taxon>Mucoromycetes</taxon>
        <taxon>Mucorales</taxon>
        <taxon>Cunninghamellaceae</taxon>
        <taxon>Hesseltinella</taxon>
    </lineage>
</organism>
<evidence type="ECO:0000313" key="2">
    <source>
        <dbReference type="EMBL" id="ORX58852.1"/>
    </source>
</evidence>
<keyword evidence="1" id="KW-0472">Membrane</keyword>
<comment type="caution">
    <text evidence="2">The sequence shown here is derived from an EMBL/GenBank/DDBJ whole genome shotgun (WGS) entry which is preliminary data.</text>
</comment>
<feature type="transmembrane region" description="Helical" evidence="1">
    <location>
        <begin position="21"/>
        <end position="46"/>
    </location>
</feature>
<dbReference type="AlphaFoldDB" id="A0A1X2GQ44"/>
<reference evidence="2 3" key="1">
    <citation type="submission" date="2016-07" db="EMBL/GenBank/DDBJ databases">
        <title>Pervasive Adenine N6-methylation of Active Genes in Fungi.</title>
        <authorList>
            <consortium name="DOE Joint Genome Institute"/>
            <person name="Mondo S.J."/>
            <person name="Dannebaum R.O."/>
            <person name="Kuo R.C."/>
            <person name="Labutti K."/>
            <person name="Haridas S."/>
            <person name="Kuo A."/>
            <person name="Salamov A."/>
            <person name="Ahrendt S.R."/>
            <person name="Lipzen A."/>
            <person name="Sullivan W."/>
            <person name="Andreopoulos W.B."/>
            <person name="Clum A."/>
            <person name="Lindquist E."/>
            <person name="Daum C."/>
            <person name="Ramamoorthy G.K."/>
            <person name="Gryganskyi A."/>
            <person name="Culley D."/>
            <person name="Magnuson J.K."/>
            <person name="James T.Y."/>
            <person name="O'Malley M.A."/>
            <person name="Stajich J.E."/>
            <person name="Spatafora J.W."/>
            <person name="Visel A."/>
            <person name="Grigoriev I.V."/>
        </authorList>
    </citation>
    <scope>NUCLEOTIDE SEQUENCE [LARGE SCALE GENOMIC DNA]</scope>
    <source>
        <strain evidence="2 3">NRRL 3301</strain>
    </source>
</reference>
<dbReference type="EMBL" id="MCGT01000006">
    <property type="protein sequence ID" value="ORX58852.1"/>
    <property type="molecule type" value="Genomic_DNA"/>
</dbReference>
<accession>A0A1X2GQ44</accession>
<protein>
    <submittedName>
        <fullName evidence="2">Uncharacterized protein</fullName>
    </submittedName>
</protein>
<keyword evidence="1" id="KW-0812">Transmembrane</keyword>
<keyword evidence="1" id="KW-1133">Transmembrane helix</keyword>
<name>A0A1X2GQ44_9FUNG</name>
<evidence type="ECO:0000256" key="1">
    <source>
        <dbReference type="SAM" id="Phobius"/>
    </source>
</evidence>
<evidence type="ECO:0000313" key="3">
    <source>
        <dbReference type="Proteomes" id="UP000242146"/>
    </source>
</evidence>
<gene>
    <name evidence="2" type="ORF">DM01DRAFT_302749</name>
</gene>